<dbReference type="GO" id="GO:0046417">
    <property type="term" value="P:chorismate metabolic process"/>
    <property type="evidence" value="ECO:0007669"/>
    <property type="project" value="InterPro"/>
</dbReference>
<reference evidence="1 2" key="1">
    <citation type="journal article" date="2012" name="Front. Microbiol.">
        <title>Draft Genome Sequence of the Virulent Strain 01-B526 of the Fish Pathogen Aeromonas salmonicida.</title>
        <authorList>
            <person name="Charette S.J."/>
            <person name="Brochu F."/>
            <person name="Boyle B."/>
            <person name="Filion G."/>
            <person name="Tanaka K.H."/>
            <person name="Derome N."/>
        </authorList>
    </citation>
    <scope>NUCLEOTIDE SEQUENCE [LARGE SCALE GENOMIC DNA]</scope>
    <source>
        <strain evidence="1 2">P11</strain>
    </source>
</reference>
<name>A0A1A6B383_9CLOT</name>
<evidence type="ECO:0000313" key="2">
    <source>
        <dbReference type="Proteomes" id="UP000093954"/>
    </source>
</evidence>
<comment type="caution">
    <text evidence="1">The sequence shown here is derived from an EMBL/GenBank/DDBJ whole genome shotgun (WGS) entry which is preliminary data.</text>
</comment>
<organism evidence="1 2">
    <name type="scientific">Clostridium ragsdalei P11</name>
    <dbReference type="NCBI Taxonomy" id="1353534"/>
    <lineage>
        <taxon>Bacteria</taxon>
        <taxon>Bacillati</taxon>
        <taxon>Bacillota</taxon>
        <taxon>Clostridia</taxon>
        <taxon>Eubacteriales</taxon>
        <taxon>Clostridiaceae</taxon>
        <taxon>Clostridium</taxon>
    </lineage>
</organism>
<evidence type="ECO:0008006" key="3">
    <source>
        <dbReference type="Google" id="ProtNLM"/>
    </source>
</evidence>
<dbReference type="SUPFAM" id="SSF48600">
    <property type="entry name" value="Chorismate mutase II"/>
    <property type="match status" value="1"/>
</dbReference>
<gene>
    <name evidence="1" type="ORF">CLRAG_03150</name>
</gene>
<sequence>MIIEKVRRLAEDNNLNPNIIDVVYRNMINSFINMELEEHSQINKIKYSKSN</sequence>
<evidence type="ECO:0000313" key="1">
    <source>
        <dbReference type="EMBL" id="OBR96806.1"/>
    </source>
</evidence>
<accession>A0A1A6B383</accession>
<keyword evidence="2" id="KW-1185">Reference proteome</keyword>
<dbReference type="InterPro" id="IPR036263">
    <property type="entry name" value="Chorismate_II_sf"/>
</dbReference>
<protein>
    <recommendedName>
        <fullName evidence="3">Chorismate mutase</fullName>
    </recommendedName>
</protein>
<dbReference type="Proteomes" id="UP000093954">
    <property type="component" value="Unassembled WGS sequence"/>
</dbReference>
<proteinExistence type="predicted"/>
<dbReference type="AlphaFoldDB" id="A0A1A6B383"/>
<dbReference type="EMBL" id="LROS01000003">
    <property type="protein sequence ID" value="OBR96806.1"/>
    <property type="molecule type" value="Genomic_DNA"/>
</dbReference>